<dbReference type="STRING" id="1544416.Cocul_02262"/>
<evidence type="ECO:0000313" key="3">
    <source>
        <dbReference type="Proteomes" id="UP000050517"/>
    </source>
</evidence>
<keyword evidence="3" id="KW-1185">Reference proteome</keyword>
<feature type="transmembrane region" description="Helical" evidence="1">
    <location>
        <begin position="332"/>
        <end position="353"/>
    </location>
</feature>
<feature type="transmembrane region" description="Helical" evidence="1">
    <location>
        <begin position="374"/>
        <end position="393"/>
    </location>
</feature>
<feature type="transmembrane region" description="Helical" evidence="1">
    <location>
        <begin position="719"/>
        <end position="744"/>
    </location>
</feature>
<feature type="transmembrane region" description="Helical" evidence="1">
    <location>
        <begin position="241"/>
        <end position="262"/>
    </location>
</feature>
<organism evidence="2 3">
    <name type="scientific">Corynebacterium oculi</name>
    <dbReference type="NCBI Taxonomy" id="1544416"/>
    <lineage>
        <taxon>Bacteria</taxon>
        <taxon>Bacillati</taxon>
        <taxon>Actinomycetota</taxon>
        <taxon>Actinomycetes</taxon>
        <taxon>Mycobacteriales</taxon>
        <taxon>Corynebacteriaceae</taxon>
        <taxon>Corynebacterium</taxon>
    </lineage>
</organism>
<feature type="transmembrane region" description="Helical" evidence="1">
    <location>
        <begin position="283"/>
        <end position="312"/>
    </location>
</feature>
<accession>A0A0Q1DTA4</accession>
<evidence type="ECO:0008006" key="4">
    <source>
        <dbReference type="Google" id="ProtNLM"/>
    </source>
</evidence>
<dbReference type="AlphaFoldDB" id="A0A0Q1DTA4"/>
<dbReference type="OrthoDB" id="3253628at2"/>
<protein>
    <recommendedName>
        <fullName evidence="4">FtsX-like permease family protein</fullName>
    </recommendedName>
</protein>
<keyword evidence="1" id="KW-0812">Transmembrane</keyword>
<dbReference type="RefSeq" id="WP_055123312.1">
    <property type="nucleotide sequence ID" value="NZ_LKST01000004.1"/>
</dbReference>
<evidence type="ECO:0000313" key="2">
    <source>
        <dbReference type="EMBL" id="KQB83288.1"/>
    </source>
</evidence>
<feature type="transmembrane region" description="Helical" evidence="1">
    <location>
        <begin position="764"/>
        <end position="785"/>
    </location>
</feature>
<evidence type="ECO:0000256" key="1">
    <source>
        <dbReference type="SAM" id="Phobius"/>
    </source>
</evidence>
<comment type="caution">
    <text evidence="2">The sequence shown here is derived from an EMBL/GenBank/DDBJ whole genome shotgun (WGS) entry which is preliminary data.</text>
</comment>
<gene>
    <name evidence="2" type="ORF">Cocul_02262</name>
</gene>
<dbReference type="Proteomes" id="UP000050517">
    <property type="component" value="Unassembled WGS sequence"/>
</dbReference>
<sequence length="789" mass="82846">MIRLRFGLGALRSAPGLAASLVLFSLIAPFFLLSLGLSLTAYREATTASAQAHFGRYSMQVTAAFPETERYLREWVARGEAVGITTAQAVVRDEQDRGASAQARLSFGPADLGWLSQGAYPQNPGEAMVSTALAEALSVSPGGTVTLTPNAAEFAPLSLRVTGLTTNPADTTELLIDAIAPHTVAAAHGEAEAWLVSSEVEKDSSFAQAISTDAIRSGTEDIASQGLLEEARAADLGRLEVLRGILAVVVTAGVAALGLAYLHRHAAALSGYRASGGSAAAGALWLGLPALAVSALGALAGSVAALAVFRLWPAEIGRWWNQNWVSPCPGAALVFLALCLVGGLAAVCAVLFLRARRWEAHAHRSRPLSPPARRAWLVIGVIALCLCGFFLYMRWGLTILQGHRFALVCAALAAGAISLGVRWSRSELCYRTRLPKPVLTFFSTALITAMIGQAALTSTAAGIQIHHMKTAVPGAEGYLVATHVDSNKVDMLTERFPEIMSTAVVLLDPVAPERAETYPRATTGQGAECFPQHVGEIVDGSFCDHAPLGLVGLAASPRAAELINHGGERYVTSGTGGIAFYHSTTGTIQGAAPLPRITSIPLLDSDLIPNIVLGTDSPEAQRLGLVPSAIARVLIPEFSSFSPEQQREFKAVLIGQASYGNLIQAQGPQVQALRTEQILYPLTASAIALIALTALLVLHRQQHRPLRRVLVDFGAGRAATLRLLLPVLGPWILALVLGSVVGLLSTQDMSFLNNPGRIFAQGLWWAAPVVAAAAGSVVAGVAALLSKTD</sequence>
<feature type="transmembrane region" description="Helical" evidence="1">
    <location>
        <begin position="437"/>
        <end position="456"/>
    </location>
</feature>
<feature type="transmembrane region" description="Helical" evidence="1">
    <location>
        <begin position="405"/>
        <end position="425"/>
    </location>
</feature>
<proteinExistence type="predicted"/>
<feature type="transmembrane region" description="Helical" evidence="1">
    <location>
        <begin position="21"/>
        <end position="42"/>
    </location>
</feature>
<dbReference type="PATRIC" id="fig|1544416.3.peg.2262"/>
<reference evidence="2 3" key="1">
    <citation type="submission" date="2015-10" db="EMBL/GenBank/DDBJ databases">
        <title>Corynebacteirum lowii and Corynebacterium oculi species nova, derived from human clinical disease and and emended description of Corynebacterium mastiditis.</title>
        <authorList>
            <person name="Bernard K."/>
            <person name="Pacheco A.L."/>
            <person name="Mcdougall C."/>
            <person name="Burtx T."/>
            <person name="Weibe D."/>
            <person name="Tyler S."/>
            <person name="Olson A.B."/>
            <person name="Cnockaert M."/>
            <person name="Eguchi H."/>
            <person name="Kuwahara T."/>
            <person name="Nakayama-Imaohji H."/>
            <person name="Boudewijins M."/>
            <person name="Van Hoecke F."/>
            <person name="Bernier A.-M."/>
            <person name="Vandamme P."/>
        </authorList>
    </citation>
    <scope>NUCLEOTIDE SEQUENCE [LARGE SCALE GENOMIC DNA]</scope>
    <source>
        <strain evidence="2 3">NML 130210</strain>
    </source>
</reference>
<feature type="transmembrane region" description="Helical" evidence="1">
    <location>
        <begin position="678"/>
        <end position="698"/>
    </location>
</feature>
<keyword evidence="1" id="KW-0472">Membrane</keyword>
<dbReference type="EMBL" id="LKST01000004">
    <property type="protein sequence ID" value="KQB83288.1"/>
    <property type="molecule type" value="Genomic_DNA"/>
</dbReference>
<keyword evidence="1" id="KW-1133">Transmembrane helix</keyword>
<name>A0A0Q1DTA4_9CORY</name>